<dbReference type="GO" id="GO:0004622">
    <property type="term" value="F:phosphatidylcholine lysophospholipase activity"/>
    <property type="evidence" value="ECO:0007669"/>
    <property type="project" value="TreeGrafter"/>
</dbReference>
<dbReference type="InterPro" id="IPR051532">
    <property type="entry name" value="Ester_Hydrolysis_Enzymes"/>
</dbReference>
<dbReference type="RefSeq" id="WP_091229485.1">
    <property type="nucleotide sequence ID" value="NZ_FNBG01000010.1"/>
</dbReference>
<evidence type="ECO:0000259" key="2">
    <source>
        <dbReference type="Pfam" id="PF13472"/>
    </source>
</evidence>
<dbReference type="InterPro" id="IPR036514">
    <property type="entry name" value="SGNH_hydro_sf"/>
</dbReference>
<keyword evidence="1" id="KW-0812">Transmembrane</keyword>
<dbReference type="SUPFAM" id="SSF52266">
    <property type="entry name" value="SGNH hydrolase"/>
    <property type="match status" value="1"/>
</dbReference>
<dbReference type="Gene3D" id="3.40.50.1110">
    <property type="entry name" value="SGNH hydrolase"/>
    <property type="match status" value="1"/>
</dbReference>
<keyword evidence="1" id="KW-0472">Membrane</keyword>
<keyword evidence="1" id="KW-1133">Transmembrane helix</keyword>
<gene>
    <name evidence="3" type="ORF">SAMN04488542_11080</name>
</gene>
<evidence type="ECO:0000313" key="3">
    <source>
        <dbReference type="EMBL" id="SDF40828.1"/>
    </source>
</evidence>
<name>A0A1G7KUA3_9BACL</name>
<evidence type="ECO:0000256" key="1">
    <source>
        <dbReference type="SAM" id="Phobius"/>
    </source>
</evidence>
<organism evidence="3 4">
    <name type="scientific">Fontibacillus panacisegetis</name>
    <dbReference type="NCBI Taxonomy" id="670482"/>
    <lineage>
        <taxon>Bacteria</taxon>
        <taxon>Bacillati</taxon>
        <taxon>Bacillota</taxon>
        <taxon>Bacilli</taxon>
        <taxon>Bacillales</taxon>
        <taxon>Paenibacillaceae</taxon>
        <taxon>Fontibacillus</taxon>
    </lineage>
</organism>
<evidence type="ECO:0000313" key="4">
    <source>
        <dbReference type="Proteomes" id="UP000198972"/>
    </source>
</evidence>
<dbReference type="EMBL" id="FNBG01000010">
    <property type="protein sequence ID" value="SDF40828.1"/>
    <property type="molecule type" value="Genomic_DNA"/>
</dbReference>
<keyword evidence="4" id="KW-1185">Reference proteome</keyword>
<feature type="transmembrane region" description="Helical" evidence="1">
    <location>
        <begin position="7"/>
        <end position="30"/>
    </location>
</feature>
<feature type="domain" description="SGNH hydrolase-type esterase" evidence="2">
    <location>
        <begin position="64"/>
        <end position="256"/>
    </location>
</feature>
<dbReference type="STRING" id="670482.SAMN04488542_11080"/>
<reference evidence="3 4" key="1">
    <citation type="submission" date="2016-10" db="EMBL/GenBank/DDBJ databases">
        <authorList>
            <person name="de Groot N.N."/>
        </authorList>
    </citation>
    <scope>NUCLEOTIDE SEQUENCE [LARGE SCALE GENOMIC DNA]</scope>
    <source>
        <strain evidence="3 4">DSM 28129</strain>
    </source>
</reference>
<proteinExistence type="predicted"/>
<dbReference type="InterPro" id="IPR013830">
    <property type="entry name" value="SGNH_hydro"/>
</dbReference>
<dbReference type="OrthoDB" id="252349at2"/>
<protein>
    <submittedName>
        <fullName evidence="3">Lysophospholipase L1</fullName>
    </submittedName>
</protein>
<dbReference type="PANTHER" id="PTHR30383">
    <property type="entry name" value="THIOESTERASE 1/PROTEASE 1/LYSOPHOSPHOLIPASE L1"/>
    <property type="match status" value="1"/>
</dbReference>
<dbReference type="Pfam" id="PF13472">
    <property type="entry name" value="Lipase_GDSL_2"/>
    <property type="match status" value="1"/>
</dbReference>
<dbReference type="Proteomes" id="UP000198972">
    <property type="component" value="Unassembled WGS sequence"/>
</dbReference>
<dbReference type="AlphaFoldDB" id="A0A1G7KUA3"/>
<accession>A0A1G7KUA3</accession>
<sequence length="270" mass="29376">MNTTSRIWRITGLLSAVSTVILVLGFLYAVKDIVQPAQGEEQAHLSQEFTSNYPPQGNNYDVAAIGDSLAKGTGDDTGAGFAKRTVELINNNSNESKLINNLGINGLTTAKLIPLLDEEGVQYSLRQAGIIILSIGGNDLFDGNSVVNGGDLPTELDLEAAVKKAGENLSKVVEKLHQINPHARLVYVSLYNPFTEIEGMRDIGNKAVSSWNLIAMEVMDLYEGSLIVPTYDLYMNNSARYLSSDHFHPNGDSYQLIADRIIQGLAIPHK</sequence>
<dbReference type="PANTHER" id="PTHR30383:SF27">
    <property type="entry name" value="SPORE GERMINATION LIPASE LIPC"/>
    <property type="match status" value="1"/>
</dbReference>